<feature type="compositionally biased region" description="Pro residues" evidence="1">
    <location>
        <begin position="67"/>
        <end position="101"/>
    </location>
</feature>
<evidence type="ECO:0000313" key="3">
    <source>
        <dbReference type="EMBL" id="KAA2254917.1"/>
    </source>
</evidence>
<feature type="chain" id="PRO_5039056770" evidence="2">
    <location>
        <begin position="24"/>
        <end position="197"/>
    </location>
</feature>
<sequence length="197" mass="19624">MRPSLRFGMLGAAVAAGVLTLSACGPTTQVGGPAVPTISNPAGGSSSTAPPANSPAPPTSGSVTAPPFSPPPRNTLPIPTTEPAPAPPASGPPPNAGPVPPNEVDASGLPAGTPHDVYTENGGRTVGLVVEQSGCREVHGELAGESAGKIQLVLVTVDRSGHGMCPQYVRSVRVSVDLTAPLGERVVVLTVRTDRAN</sequence>
<protein>
    <submittedName>
        <fullName evidence="3">Uncharacterized protein</fullName>
    </submittedName>
</protein>
<name>A0A5B2WYC9_9PSEU</name>
<feature type="signal peptide" evidence="2">
    <location>
        <begin position="1"/>
        <end position="23"/>
    </location>
</feature>
<reference evidence="3 4" key="1">
    <citation type="submission" date="2019-09" db="EMBL/GenBank/DDBJ databases">
        <title>Goodfellowia gen. nov., a new genus of the Pseudonocardineae related to Actinoalloteichus, containing Goodfellowia coeruleoviolacea gen. nov., comb. nov. gen. nov., comb. nov.</title>
        <authorList>
            <person name="Labeda D."/>
        </authorList>
    </citation>
    <scope>NUCLEOTIDE SEQUENCE [LARGE SCALE GENOMIC DNA]</scope>
    <source>
        <strain evidence="3 4">AN110305</strain>
    </source>
</reference>
<evidence type="ECO:0000313" key="4">
    <source>
        <dbReference type="Proteomes" id="UP000323454"/>
    </source>
</evidence>
<dbReference type="AlphaFoldDB" id="A0A5B2WYC9"/>
<keyword evidence="4" id="KW-1185">Reference proteome</keyword>
<feature type="region of interest" description="Disordered" evidence="1">
    <location>
        <begin position="32"/>
        <end position="120"/>
    </location>
</feature>
<dbReference type="RefSeq" id="WP_149853105.1">
    <property type="nucleotide sequence ID" value="NZ_VUOB01000059.1"/>
</dbReference>
<gene>
    <name evidence="3" type="ORF">F0L68_29505</name>
</gene>
<feature type="compositionally biased region" description="Low complexity" evidence="1">
    <location>
        <begin position="39"/>
        <end position="51"/>
    </location>
</feature>
<dbReference type="Proteomes" id="UP000323454">
    <property type="component" value="Unassembled WGS sequence"/>
</dbReference>
<dbReference type="PROSITE" id="PS51257">
    <property type="entry name" value="PROKAR_LIPOPROTEIN"/>
    <property type="match status" value="1"/>
</dbReference>
<comment type="caution">
    <text evidence="3">The sequence shown here is derived from an EMBL/GenBank/DDBJ whole genome shotgun (WGS) entry which is preliminary data.</text>
</comment>
<organism evidence="3 4">
    <name type="scientific">Solihabitans fulvus</name>
    <dbReference type="NCBI Taxonomy" id="1892852"/>
    <lineage>
        <taxon>Bacteria</taxon>
        <taxon>Bacillati</taxon>
        <taxon>Actinomycetota</taxon>
        <taxon>Actinomycetes</taxon>
        <taxon>Pseudonocardiales</taxon>
        <taxon>Pseudonocardiaceae</taxon>
        <taxon>Solihabitans</taxon>
    </lineage>
</organism>
<evidence type="ECO:0000256" key="1">
    <source>
        <dbReference type="SAM" id="MobiDB-lite"/>
    </source>
</evidence>
<dbReference type="EMBL" id="VUOB01000059">
    <property type="protein sequence ID" value="KAA2254917.1"/>
    <property type="molecule type" value="Genomic_DNA"/>
</dbReference>
<accession>A0A5B2WYC9</accession>
<reference evidence="3 4" key="2">
    <citation type="submission" date="2019-09" db="EMBL/GenBank/DDBJ databases">
        <authorList>
            <person name="Jin C."/>
        </authorList>
    </citation>
    <scope>NUCLEOTIDE SEQUENCE [LARGE SCALE GENOMIC DNA]</scope>
    <source>
        <strain evidence="3 4">AN110305</strain>
    </source>
</reference>
<proteinExistence type="predicted"/>
<keyword evidence="2" id="KW-0732">Signal</keyword>
<dbReference type="OrthoDB" id="3629194at2"/>
<evidence type="ECO:0000256" key="2">
    <source>
        <dbReference type="SAM" id="SignalP"/>
    </source>
</evidence>